<evidence type="ECO:0000256" key="1">
    <source>
        <dbReference type="SAM" id="SignalP"/>
    </source>
</evidence>
<keyword evidence="1" id="KW-0732">Signal</keyword>
<dbReference type="AlphaFoldDB" id="A0A2M8KJK6"/>
<proteinExistence type="predicted"/>
<protein>
    <recommendedName>
        <fullName evidence="4">Lipocalin-like domain-containing protein</fullName>
    </recommendedName>
</protein>
<accession>A0A2M8KJK6</accession>
<gene>
    <name evidence="2" type="ORF">COU85_00030</name>
</gene>
<dbReference type="Proteomes" id="UP000231086">
    <property type="component" value="Unassembled WGS sequence"/>
</dbReference>
<feature type="signal peptide" evidence="1">
    <location>
        <begin position="1"/>
        <end position="24"/>
    </location>
</feature>
<name>A0A2M8KJK6_9BACT</name>
<feature type="chain" id="PRO_5015006232" description="Lipocalin-like domain-containing protein" evidence="1">
    <location>
        <begin position="25"/>
        <end position="125"/>
    </location>
</feature>
<reference evidence="3" key="1">
    <citation type="submission" date="2017-09" db="EMBL/GenBank/DDBJ databases">
        <title>Depth-based differentiation of microbial function through sediment-hosted aquifers and enrichment of novel symbionts in the deep terrestrial subsurface.</title>
        <authorList>
            <person name="Probst A.J."/>
            <person name="Ladd B."/>
            <person name="Jarett J.K."/>
            <person name="Geller-Mcgrath D.E."/>
            <person name="Sieber C.M.K."/>
            <person name="Emerson J.B."/>
            <person name="Anantharaman K."/>
            <person name="Thomas B.C."/>
            <person name="Malmstrom R."/>
            <person name="Stieglmeier M."/>
            <person name="Klingl A."/>
            <person name="Woyke T."/>
            <person name="Ryan C.M."/>
            <person name="Banfield J.F."/>
        </authorList>
    </citation>
    <scope>NUCLEOTIDE SEQUENCE [LARGE SCALE GENOMIC DNA]</scope>
</reference>
<evidence type="ECO:0000313" key="3">
    <source>
        <dbReference type="Proteomes" id="UP000231086"/>
    </source>
</evidence>
<organism evidence="2 3">
    <name type="scientific">Candidatus Portnoybacteria bacterium CG10_big_fil_rev_8_21_14_0_10_44_7</name>
    <dbReference type="NCBI Taxonomy" id="1974816"/>
    <lineage>
        <taxon>Bacteria</taxon>
        <taxon>Candidatus Portnoyibacteriota</taxon>
    </lineage>
</organism>
<evidence type="ECO:0000313" key="2">
    <source>
        <dbReference type="EMBL" id="PJE60106.1"/>
    </source>
</evidence>
<evidence type="ECO:0008006" key="4">
    <source>
        <dbReference type="Google" id="ProtNLM"/>
    </source>
</evidence>
<dbReference type="EMBL" id="PFEA01000002">
    <property type="protein sequence ID" value="PJE60106.1"/>
    <property type="molecule type" value="Genomic_DNA"/>
</dbReference>
<comment type="caution">
    <text evidence="2">The sequence shown here is derived from an EMBL/GenBank/DDBJ whole genome shotgun (WGS) entry which is preliminary data.</text>
</comment>
<sequence length="125" mass="12918">MRRLLLSCLALAVILALGFLPACSGGGGGGGSSTGQSLVGTWTRTSAANSPGAVVRITFGGTASGGTFTGVQRDGRALNGNWSLNNGAFRVWGGNINEARGTLRFVDNNNFQLIEADGTSTWRRQ</sequence>